<comment type="caution">
    <text evidence="9">The sequence shown here is derived from an EMBL/GenBank/DDBJ whole genome shotgun (WGS) entry which is preliminary data.</text>
</comment>
<feature type="compositionally biased region" description="Low complexity" evidence="7">
    <location>
        <begin position="79"/>
        <end position="93"/>
    </location>
</feature>
<evidence type="ECO:0000256" key="6">
    <source>
        <dbReference type="ARBA" id="ARBA00048718"/>
    </source>
</evidence>
<dbReference type="PANTHER" id="PTHR21392:SF0">
    <property type="entry name" value="TRNA-URIDINE AMINOCARBOXYPROPYLTRANSFERASE 2"/>
    <property type="match status" value="1"/>
</dbReference>
<dbReference type="InterPro" id="IPR039262">
    <property type="entry name" value="DTWD2/TAPT"/>
</dbReference>
<feature type="region of interest" description="Disordered" evidence="7">
    <location>
        <begin position="59"/>
        <end position="94"/>
    </location>
</feature>
<dbReference type="PANTHER" id="PTHR21392">
    <property type="entry name" value="TRNA-URIDINE AMINOCARBOXYPROPYLTRANSFERASE 2"/>
    <property type="match status" value="1"/>
</dbReference>
<evidence type="ECO:0000259" key="8">
    <source>
        <dbReference type="SMART" id="SM01144"/>
    </source>
</evidence>
<dbReference type="Proteomes" id="UP000479710">
    <property type="component" value="Unassembled WGS sequence"/>
</dbReference>
<evidence type="ECO:0000256" key="3">
    <source>
        <dbReference type="ARBA" id="ARBA00022691"/>
    </source>
</evidence>
<feature type="compositionally biased region" description="Basic and acidic residues" evidence="7">
    <location>
        <begin position="253"/>
        <end position="266"/>
    </location>
</feature>
<evidence type="ECO:0000313" key="9">
    <source>
        <dbReference type="EMBL" id="KAF0911627.1"/>
    </source>
</evidence>
<keyword evidence="2" id="KW-0808">Transferase</keyword>
<dbReference type="GO" id="GO:0016432">
    <property type="term" value="F:tRNA-uridine aminocarboxypropyltransferase activity"/>
    <property type="evidence" value="ECO:0007669"/>
    <property type="project" value="UniProtKB-EC"/>
</dbReference>
<evidence type="ECO:0000256" key="1">
    <source>
        <dbReference type="ARBA" id="ARBA00012386"/>
    </source>
</evidence>
<keyword evidence="3" id="KW-0949">S-adenosyl-L-methionine</keyword>
<dbReference type="SMART" id="SM01144">
    <property type="entry name" value="DTW"/>
    <property type="match status" value="1"/>
</dbReference>
<dbReference type="OrthoDB" id="408541at2759"/>
<organism evidence="9 10">
    <name type="scientific">Oryza meyeriana var. granulata</name>
    <dbReference type="NCBI Taxonomy" id="110450"/>
    <lineage>
        <taxon>Eukaryota</taxon>
        <taxon>Viridiplantae</taxon>
        <taxon>Streptophyta</taxon>
        <taxon>Embryophyta</taxon>
        <taxon>Tracheophyta</taxon>
        <taxon>Spermatophyta</taxon>
        <taxon>Magnoliopsida</taxon>
        <taxon>Liliopsida</taxon>
        <taxon>Poales</taxon>
        <taxon>Poaceae</taxon>
        <taxon>BOP clade</taxon>
        <taxon>Oryzoideae</taxon>
        <taxon>Oryzeae</taxon>
        <taxon>Oryzinae</taxon>
        <taxon>Oryza</taxon>
        <taxon>Oryza meyeriana</taxon>
    </lineage>
</organism>
<feature type="domain" description="DTW" evidence="8">
    <location>
        <begin position="22"/>
        <end position="232"/>
    </location>
</feature>
<evidence type="ECO:0000256" key="2">
    <source>
        <dbReference type="ARBA" id="ARBA00022679"/>
    </source>
</evidence>
<dbReference type="GO" id="GO:0008033">
    <property type="term" value="P:tRNA processing"/>
    <property type="evidence" value="ECO:0007669"/>
    <property type="project" value="UniProtKB-KW"/>
</dbReference>
<evidence type="ECO:0000313" key="10">
    <source>
        <dbReference type="Proteomes" id="UP000479710"/>
    </source>
</evidence>
<keyword evidence="4" id="KW-0819">tRNA processing</keyword>
<gene>
    <name evidence="9" type="ORF">E2562_011244</name>
</gene>
<feature type="compositionally biased region" description="Basic residues" evidence="7">
    <location>
        <begin position="241"/>
        <end position="252"/>
    </location>
</feature>
<reference evidence="9 10" key="1">
    <citation type="submission" date="2019-11" db="EMBL/GenBank/DDBJ databases">
        <title>Whole genome sequence of Oryza granulata.</title>
        <authorList>
            <person name="Li W."/>
        </authorList>
    </citation>
    <scope>NUCLEOTIDE SEQUENCE [LARGE SCALE GENOMIC DNA]</scope>
    <source>
        <strain evidence="10">cv. Menghai</strain>
        <tissue evidence="9">Leaf</tissue>
    </source>
</reference>
<feature type="region of interest" description="Disordered" evidence="7">
    <location>
        <begin position="1"/>
        <end position="20"/>
    </location>
</feature>
<feature type="compositionally biased region" description="Pro residues" evidence="7">
    <location>
        <begin position="62"/>
        <end position="78"/>
    </location>
</feature>
<proteinExistence type="inferred from homology"/>
<dbReference type="EMBL" id="SPHZ02000006">
    <property type="protein sequence ID" value="KAF0911627.1"/>
    <property type="molecule type" value="Genomic_DNA"/>
</dbReference>
<keyword evidence="10" id="KW-1185">Reference proteome</keyword>
<sequence length="266" mass="28912">MDYYDPLPSAAGDDTADQTPPGRTVCLAGCGCPSSVCLCPYLPPSLLRTSTTVVILHHPHALRPPPQPPLHPTPPRPLPLQSSSHPRPAASSLPLPPFPLIPRSPPSPALLLFPWPDAADLASWCRSTPPAARPNPTLLLLDGTWKQAKKMHAAGLPFLSFAVPVSLPIDCGVDGDSMFESELVVRKEPHKGCMSTMEAVGRALQLLEQEGRGAEIEETMVGGCSGRWSPFRLSTCSTGRMKPREKMRKKKDIKRDEEMKRAARLE</sequence>
<name>A0A6G1DGK2_9ORYZ</name>
<feature type="region of interest" description="Disordered" evidence="7">
    <location>
        <begin position="239"/>
        <end position="266"/>
    </location>
</feature>
<evidence type="ECO:0000256" key="4">
    <source>
        <dbReference type="ARBA" id="ARBA00022694"/>
    </source>
</evidence>
<dbReference type="Pfam" id="PF03942">
    <property type="entry name" value="DTW"/>
    <property type="match status" value="1"/>
</dbReference>
<dbReference type="EC" id="2.5.1.25" evidence="1"/>
<dbReference type="AlphaFoldDB" id="A0A6G1DGK2"/>
<comment type="similarity">
    <text evidence="5">Belongs to the TDD superfamily. DTWD2 family.</text>
</comment>
<protein>
    <recommendedName>
        <fullName evidence="1">tRNA-uridine aminocarboxypropyltransferase</fullName>
        <ecNumber evidence="1">2.5.1.25</ecNumber>
    </recommendedName>
</protein>
<dbReference type="InterPro" id="IPR005636">
    <property type="entry name" value="DTW"/>
</dbReference>
<evidence type="ECO:0000256" key="5">
    <source>
        <dbReference type="ARBA" id="ARBA00034489"/>
    </source>
</evidence>
<accession>A0A6G1DGK2</accession>
<evidence type="ECO:0000256" key="7">
    <source>
        <dbReference type="SAM" id="MobiDB-lite"/>
    </source>
</evidence>
<comment type="catalytic activity">
    <reaction evidence="6">
        <text>a uridine in tRNA + S-adenosyl-L-methionine = a 3-[(3S)-3-amino-3-carboxypropyl]uridine in tRNA + S-methyl-5'-thioadenosine + H(+)</text>
        <dbReference type="Rhea" id="RHEA:62432"/>
        <dbReference type="Rhea" id="RHEA-COMP:13339"/>
        <dbReference type="Rhea" id="RHEA-COMP:16092"/>
        <dbReference type="ChEBI" id="CHEBI:15378"/>
        <dbReference type="ChEBI" id="CHEBI:17509"/>
        <dbReference type="ChEBI" id="CHEBI:59789"/>
        <dbReference type="ChEBI" id="CHEBI:65315"/>
        <dbReference type="ChEBI" id="CHEBI:82930"/>
        <dbReference type="EC" id="2.5.1.25"/>
    </reaction>
</comment>